<name>A0AAD6VGA0_9AGAR</name>
<dbReference type="EMBL" id="JARJCW010000032">
    <property type="protein sequence ID" value="KAJ7208979.1"/>
    <property type="molecule type" value="Genomic_DNA"/>
</dbReference>
<reference evidence="1" key="1">
    <citation type="submission" date="2023-03" db="EMBL/GenBank/DDBJ databases">
        <title>Massive genome expansion in bonnet fungi (Mycena s.s.) driven by repeated elements and novel gene families across ecological guilds.</title>
        <authorList>
            <consortium name="Lawrence Berkeley National Laboratory"/>
            <person name="Harder C.B."/>
            <person name="Miyauchi S."/>
            <person name="Viragh M."/>
            <person name="Kuo A."/>
            <person name="Thoen E."/>
            <person name="Andreopoulos B."/>
            <person name="Lu D."/>
            <person name="Skrede I."/>
            <person name="Drula E."/>
            <person name="Henrissat B."/>
            <person name="Morin E."/>
            <person name="Kohler A."/>
            <person name="Barry K."/>
            <person name="LaButti K."/>
            <person name="Morin E."/>
            <person name="Salamov A."/>
            <person name="Lipzen A."/>
            <person name="Mereny Z."/>
            <person name="Hegedus B."/>
            <person name="Baldrian P."/>
            <person name="Stursova M."/>
            <person name="Weitz H."/>
            <person name="Taylor A."/>
            <person name="Grigoriev I.V."/>
            <person name="Nagy L.G."/>
            <person name="Martin F."/>
            <person name="Kauserud H."/>
        </authorList>
    </citation>
    <scope>NUCLEOTIDE SEQUENCE</scope>
    <source>
        <strain evidence="1">9144</strain>
    </source>
</reference>
<evidence type="ECO:0000313" key="1">
    <source>
        <dbReference type="EMBL" id="KAJ7208979.1"/>
    </source>
</evidence>
<proteinExistence type="predicted"/>
<sequence>MSTARTVPPDVIHEILSYVAPPLTLTGTDSGYDRETYNTPWELALISRMWRQCALGSRNLWTCLTLDSAEVDFPYYSDSILDRLECQLERSGKKKLNVGLSGSEPFKALRVSPALLASCDRWDTLALRVDSNTSFDDLALADGKFAALRRLEFVCDGDELESTPDEFSNAPSLREVILTDEDFEFPSFNLDLSWEQITHLRGFFDSHQSFLDIVEEAVNLVDLALHIDPNAPAFATTVPLPLAQLRRLYVHSSKCLSSFTAPALHELTCTTAAPLTLRSFCVRSAILSSLRSLVLVNFDGPPDQLWMILIEFTALTDLAVDSASWPVRPVPGVWTPLSVENCLFHGLAAAPSIKVCCPNLESFVYRCVVLDTEDDLDVFFNMVRSRSHTHSPPDDYPWRRLCHVRLHWRFGLHTLTSASEDNIRDIKSEGVDLELIPPVSADDFKKSLRQ</sequence>
<dbReference type="Proteomes" id="UP001219525">
    <property type="component" value="Unassembled WGS sequence"/>
</dbReference>
<organism evidence="1 2">
    <name type="scientific">Mycena pura</name>
    <dbReference type="NCBI Taxonomy" id="153505"/>
    <lineage>
        <taxon>Eukaryota</taxon>
        <taxon>Fungi</taxon>
        <taxon>Dikarya</taxon>
        <taxon>Basidiomycota</taxon>
        <taxon>Agaricomycotina</taxon>
        <taxon>Agaricomycetes</taxon>
        <taxon>Agaricomycetidae</taxon>
        <taxon>Agaricales</taxon>
        <taxon>Marasmiineae</taxon>
        <taxon>Mycenaceae</taxon>
        <taxon>Mycena</taxon>
    </lineage>
</organism>
<evidence type="ECO:0008006" key="3">
    <source>
        <dbReference type="Google" id="ProtNLM"/>
    </source>
</evidence>
<dbReference type="AlphaFoldDB" id="A0AAD6VGA0"/>
<comment type="caution">
    <text evidence="1">The sequence shown here is derived from an EMBL/GenBank/DDBJ whole genome shotgun (WGS) entry which is preliminary data.</text>
</comment>
<protein>
    <recommendedName>
        <fullName evidence="3">F-box domain-containing protein</fullName>
    </recommendedName>
</protein>
<gene>
    <name evidence="1" type="ORF">GGX14DRAFT_453716</name>
</gene>
<keyword evidence="2" id="KW-1185">Reference proteome</keyword>
<evidence type="ECO:0000313" key="2">
    <source>
        <dbReference type="Proteomes" id="UP001219525"/>
    </source>
</evidence>
<accession>A0AAD6VGA0</accession>